<feature type="compositionally biased region" description="Acidic residues" evidence="1">
    <location>
        <begin position="432"/>
        <end position="446"/>
    </location>
</feature>
<comment type="caution">
    <text evidence="2">The sequence shown here is derived from an EMBL/GenBank/DDBJ whole genome shotgun (WGS) entry which is preliminary data.</text>
</comment>
<keyword evidence="3" id="KW-1185">Reference proteome</keyword>
<dbReference type="GeneID" id="66112586"/>
<dbReference type="AlphaFoldDB" id="A0A9P7W3R9"/>
<dbReference type="Proteomes" id="UP000812287">
    <property type="component" value="Unassembled WGS sequence"/>
</dbReference>
<protein>
    <submittedName>
        <fullName evidence="2">Uncharacterized protein</fullName>
    </submittedName>
</protein>
<gene>
    <name evidence="2" type="ORF">BT62DRAFT_991592</name>
</gene>
<sequence>MESIYYHQLGGFESRRLDFSWAKGGEFWDHDRLASDVFSIAKDGMLQLALGITNTGASYLLIPEHRAKVIASNCRLKYPNPRNCISARDFESISPIEFKTWVELSKKLRSLASAKNKKKRKYDMPPTDTSKANKGYDTIAMDPDRRNDGLYRPLFEHGRVLYRLKQNILDDNLIKVEKASWLNTFRMCSFIYNRWQSGSPTILDIGLAEGVPGQLDPPPAVRQLVIKRNLMLDGGKRDTFIYGTAEQVDEDDATRVVQDFFHKRGSEPMLLLVCGRRDTLEVLSQCYGVDSTTWDNGLKDLLQPSFRTRSECPVYVVDVKEMALKHLKVDEQQLKTVHLICAKLGLIPRGQKKTVSAGNDSKRIFEALTVLVEGPAIDEERLPRENPGLVASLSLSANNDGDDPGSDYDPNDVVQQTSVSTASSANPTGNSYDDDDDDSDYGDVDE</sequence>
<feature type="compositionally biased region" description="Acidic residues" evidence="1">
    <location>
        <begin position="400"/>
        <end position="410"/>
    </location>
</feature>
<feature type="region of interest" description="Disordered" evidence="1">
    <location>
        <begin position="117"/>
        <end position="139"/>
    </location>
</feature>
<organism evidence="2 3">
    <name type="scientific">Guyanagaster necrorhizus</name>
    <dbReference type="NCBI Taxonomy" id="856835"/>
    <lineage>
        <taxon>Eukaryota</taxon>
        <taxon>Fungi</taxon>
        <taxon>Dikarya</taxon>
        <taxon>Basidiomycota</taxon>
        <taxon>Agaricomycotina</taxon>
        <taxon>Agaricomycetes</taxon>
        <taxon>Agaricomycetidae</taxon>
        <taxon>Agaricales</taxon>
        <taxon>Marasmiineae</taxon>
        <taxon>Physalacriaceae</taxon>
        <taxon>Guyanagaster</taxon>
    </lineage>
</organism>
<dbReference type="RefSeq" id="XP_043044261.1">
    <property type="nucleotide sequence ID" value="XM_043190289.1"/>
</dbReference>
<evidence type="ECO:0000313" key="3">
    <source>
        <dbReference type="Proteomes" id="UP000812287"/>
    </source>
</evidence>
<accession>A0A9P7W3R9</accession>
<dbReference type="EMBL" id="MU250526">
    <property type="protein sequence ID" value="KAG7450761.1"/>
    <property type="molecule type" value="Genomic_DNA"/>
</dbReference>
<evidence type="ECO:0000256" key="1">
    <source>
        <dbReference type="SAM" id="MobiDB-lite"/>
    </source>
</evidence>
<evidence type="ECO:0000313" key="2">
    <source>
        <dbReference type="EMBL" id="KAG7450761.1"/>
    </source>
</evidence>
<reference evidence="2" key="1">
    <citation type="submission" date="2020-11" db="EMBL/GenBank/DDBJ databases">
        <title>Adaptations for nitrogen fixation in a non-lichenized fungal sporocarp promotes dispersal by wood-feeding termites.</title>
        <authorList>
            <consortium name="DOE Joint Genome Institute"/>
            <person name="Koch R.A."/>
            <person name="Yoon G."/>
            <person name="Arayal U."/>
            <person name="Lail K."/>
            <person name="Amirebrahimi M."/>
            <person name="Labutti K."/>
            <person name="Lipzen A."/>
            <person name="Riley R."/>
            <person name="Barry K."/>
            <person name="Henrissat B."/>
            <person name="Grigoriev I.V."/>
            <person name="Herr J.R."/>
            <person name="Aime M.C."/>
        </authorList>
    </citation>
    <scope>NUCLEOTIDE SEQUENCE</scope>
    <source>
        <strain evidence="2">MCA 3950</strain>
    </source>
</reference>
<feature type="region of interest" description="Disordered" evidence="1">
    <location>
        <begin position="392"/>
        <end position="446"/>
    </location>
</feature>
<dbReference type="OrthoDB" id="3235609at2759"/>
<proteinExistence type="predicted"/>
<name>A0A9P7W3R9_9AGAR</name>
<feature type="compositionally biased region" description="Low complexity" evidence="1">
    <location>
        <begin position="413"/>
        <end position="425"/>
    </location>
</feature>